<sequence length="809" mass="89922">MTAETDHAPDGIDKSHSPTESKQVPGQRSPIRWTVGLIVRLCIWYALLTPFFRCPSRLADLNESSPTVCKPYLIARSHVEPHIHPYYHTYGAPYVDRVRPYVLVFNEHVYFPVAKVTKEGYDKYGAPAWDQAQAYAQEQWEAQAVPRLRSVQSYLDGVYQTEVRPYVQRGIETVSPYYEKTNAVIMKVYGEYILPIYAYSGPFIGKTYTSGQDILTTTVLPYAHGTWSSVIYFAHSEVWPRITGLYSENVEPQLVKIGQRLASYREGKRLRGVVDDFNSVSSEPIASATRSESAETSPISTSSTVTTPAETAPSQTTPPATLSPTEQAAQERERIASDLERWQKKFAVAADKAVEDLDERLEGIVESHITSGIKDHGESLTTALESVVDNELSAIKQRINTLAESLPLEDVPADEESVQDKLLDDIRQAAFVIRERAHTIREWYNSFDDELVRRVSAAVNSTLDILDNVRDLGLQEIGMRWAWMDSVTYKDWEKYHALKARFETWRHEIRDVGMQHKTVEKARILASEVLDQGMNIAETSAKELARLKDVGRWKIAAREASENFDTRSDPPPTWPKPSDESDTEDGDLAYTETPNSDTHVDIADERPGTESAEVDHERHDAIPAADEHNLKATDGDSTSKETRSVASNPTMSSEVDYDGSTAEDQIDKDIHDSGNTWGVAASEVMPEQVPILEDPSNDEAAPLERGRFSEHLQSLVSKAGNRYPQVTEAASEALLGSSAGTKTADKAASKDNNKYSHALSAASYALYATEHPSVLKYESTSVASSTVPSASIQAIEDDYDAEPGYDNAA</sequence>
<evidence type="ECO:0000313" key="2">
    <source>
        <dbReference type="EMBL" id="RJE25164.1"/>
    </source>
</evidence>
<dbReference type="PANTHER" id="PTHR23242:SF9">
    <property type="entry name" value="TRANSCRIPTION FACTOR HOXA13"/>
    <property type="match status" value="1"/>
</dbReference>
<evidence type="ECO:0000313" key="3">
    <source>
        <dbReference type="Proteomes" id="UP000266188"/>
    </source>
</evidence>
<keyword evidence="3" id="KW-1185">Reference proteome</keyword>
<accession>A0A3A3A0J5</accession>
<feature type="compositionally biased region" description="Polar residues" evidence="1">
    <location>
        <begin position="312"/>
        <end position="328"/>
    </location>
</feature>
<gene>
    <name evidence="2" type="ORF">PHISCL_02503</name>
</gene>
<dbReference type="Proteomes" id="UP000266188">
    <property type="component" value="Unassembled WGS sequence"/>
</dbReference>
<feature type="region of interest" description="Disordered" evidence="1">
    <location>
        <begin position="561"/>
        <end position="659"/>
    </location>
</feature>
<protein>
    <recommendedName>
        <fullName evidence="4">Transcription factor hoxa13</fullName>
    </recommendedName>
</protein>
<dbReference type="EMBL" id="MVGC01000056">
    <property type="protein sequence ID" value="RJE25164.1"/>
    <property type="molecule type" value="Genomic_DNA"/>
</dbReference>
<feature type="compositionally biased region" description="Basic and acidic residues" evidence="1">
    <location>
        <begin position="598"/>
        <end position="643"/>
    </location>
</feature>
<comment type="caution">
    <text evidence="2">The sequence shown here is derived from an EMBL/GenBank/DDBJ whole genome shotgun (WGS) entry which is preliminary data.</text>
</comment>
<feature type="region of interest" description="Disordered" evidence="1">
    <location>
        <begin position="284"/>
        <end position="333"/>
    </location>
</feature>
<reference evidence="3" key="1">
    <citation type="submission" date="2017-02" db="EMBL/GenBank/DDBJ databases">
        <authorList>
            <person name="Tafer H."/>
            <person name="Lopandic K."/>
        </authorList>
    </citation>
    <scope>NUCLEOTIDE SEQUENCE [LARGE SCALE GENOMIC DNA]</scope>
    <source>
        <strain evidence="3">CBS 366.77</strain>
    </source>
</reference>
<dbReference type="STRING" id="2070753.A0A3A3A0J5"/>
<proteinExistence type="predicted"/>
<dbReference type="OrthoDB" id="3260408at2759"/>
<evidence type="ECO:0000256" key="1">
    <source>
        <dbReference type="SAM" id="MobiDB-lite"/>
    </source>
</evidence>
<evidence type="ECO:0008006" key="4">
    <source>
        <dbReference type="Google" id="ProtNLM"/>
    </source>
</evidence>
<feature type="compositionally biased region" description="Polar residues" evidence="1">
    <location>
        <begin position="644"/>
        <end position="653"/>
    </location>
</feature>
<feature type="region of interest" description="Disordered" evidence="1">
    <location>
        <begin position="1"/>
        <end position="27"/>
    </location>
</feature>
<dbReference type="PANTHER" id="PTHR23242">
    <property type="entry name" value="TRANSCRIPTION FACTOR HOXA13"/>
    <property type="match status" value="1"/>
</dbReference>
<feature type="compositionally biased region" description="Low complexity" evidence="1">
    <location>
        <begin position="286"/>
        <end position="308"/>
    </location>
</feature>
<organism evidence="2 3">
    <name type="scientific">Aspergillus sclerotialis</name>
    <dbReference type="NCBI Taxonomy" id="2070753"/>
    <lineage>
        <taxon>Eukaryota</taxon>
        <taxon>Fungi</taxon>
        <taxon>Dikarya</taxon>
        <taxon>Ascomycota</taxon>
        <taxon>Pezizomycotina</taxon>
        <taxon>Eurotiomycetes</taxon>
        <taxon>Eurotiomycetidae</taxon>
        <taxon>Eurotiales</taxon>
        <taxon>Aspergillaceae</taxon>
        <taxon>Aspergillus</taxon>
        <taxon>Aspergillus subgen. Polypaecilum</taxon>
    </lineage>
</organism>
<dbReference type="AlphaFoldDB" id="A0A3A3A0J5"/>
<feature type="compositionally biased region" description="Basic and acidic residues" evidence="1">
    <location>
        <begin position="1"/>
        <end position="19"/>
    </location>
</feature>
<name>A0A3A3A0J5_9EURO</name>